<dbReference type="InterPro" id="IPR042100">
    <property type="entry name" value="Bug_dom1"/>
</dbReference>
<dbReference type="EMBL" id="JACBYR010000001">
    <property type="protein sequence ID" value="NYE81804.1"/>
    <property type="molecule type" value="Genomic_DNA"/>
</dbReference>
<keyword evidence="4" id="KW-1185">Reference proteome</keyword>
<dbReference type="AlphaFoldDB" id="A0A7Y9IRS4"/>
<dbReference type="SUPFAM" id="SSF53850">
    <property type="entry name" value="Periplasmic binding protein-like II"/>
    <property type="match status" value="1"/>
</dbReference>
<feature type="signal peptide" evidence="2">
    <location>
        <begin position="1"/>
        <end position="26"/>
    </location>
</feature>
<evidence type="ECO:0000313" key="3">
    <source>
        <dbReference type="EMBL" id="NYE81804.1"/>
    </source>
</evidence>
<comment type="caution">
    <text evidence="3">The sequence shown here is derived from an EMBL/GenBank/DDBJ whole genome shotgun (WGS) entry which is preliminary data.</text>
</comment>
<organism evidence="3 4">
    <name type="scientific">Pigmentiphaga litoralis</name>
    <dbReference type="NCBI Taxonomy" id="516702"/>
    <lineage>
        <taxon>Bacteria</taxon>
        <taxon>Pseudomonadati</taxon>
        <taxon>Pseudomonadota</taxon>
        <taxon>Betaproteobacteria</taxon>
        <taxon>Burkholderiales</taxon>
        <taxon>Alcaligenaceae</taxon>
        <taxon>Pigmentiphaga</taxon>
    </lineage>
</organism>
<comment type="similarity">
    <text evidence="1">Belongs to the UPF0065 (bug) family.</text>
</comment>
<keyword evidence="2" id="KW-0732">Signal</keyword>
<dbReference type="Gene3D" id="3.40.190.150">
    <property type="entry name" value="Bordetella uptake gene, domain 1"/>
    <property type="match status" value="1"/>
</dbReference>
<dbReference type="PANTHER" id="PTHR42928:SF5">
    <property type="entry name" value="BLR1237 PROTEIN"/>
    <property type="match status" value="1"/>
</dbReference>
<name>A0A7Y9IRS4_9BURK</name>
<dbReference type="Pfam" id="PF03401">
    <property type="entry name" value="TctC"/>
    <property type="match status" value="1"/>
</dbReference>
<dbReference type="CDD" id="cd13578">
    <property type="entry name" value="PBP2_Bug27"/>
    <property type="match status" value="1"/>
</dbReference>
<protein>
    <submittedName>
        <fullName evidence="3">Tripartite-type tricarboxylate transporter receptor subunit TctC</fullName>
    </submittedName>
</protein>
<dbReference type="RefSeq" id="WP_179584100.1">
    <property type="nucleotide sequence ID" value="NZ_JACBYR010000001.1"/>
</dbReference>
<dbReference type="InterPro" id="IPR005064">
    <property type="entry name" value="BUG"/>
</dbReference>
<keyword evidence="3" id="KW-0675">Receptor</keyword>
<gene>
    <name evidence="3" type="ORF">FHW18_001075</name>
</gene>
<dbReference type="Proteomes" id="UP000542125">
    <property type="component" value="Unassembled WGS sequence"/>
</dbReference>
<evidence type="ECO:0000313" key="4">
    <source>
        <dbReference type="Proteomes" id="UP000542125"/>
    </source>
</evidence>
<proteinExistence type="inferred from homology"/>
<evidence type="ECO:0000256" key="1">
    <source>
        <dbReference type="ARBA" id="ARBA00006987"/>
    </source>
</evidence>
<dbReference type="PIRSF" id="PIRSF017082">
    <property type="entry name" value="YflP"/>
    <property type="match status" value="1"/>
</dbReference>
<feature type="chain" id="PRO_5030833699" evidence="2">
    <location>
        <begin position="27"/>
        <end position="326"/>
    </location>
</feature>
<sequence>MFASRFVRPLACVGLLCSVSLGAVQAQSYPNKPVRFIVPFSAGGGNDFLARDISAFMNERVKQPFVVENKAGGGGIIGSDLVAKAAPDGYSLLMGANTATIVDATRETSPFSLTKDLTGLGIVADMPIILVVNPSLGVRNVQELIALSKSRPGSLNYASSGPGTVQHMAGALFDSLAGTQMVHIPFKGAAQMIPELLASRVQVIFSAANTALPHIKSGALRALAVTGDKRWSEMPDLPTVAEQGVAGYRVDLWYAVFAPKNTPRPIVDFLNKELHAYVDDPKTHERFKGQALSPVKTTPDEMDQRVAADVSQWKDVAAKIQFKLAQ</sequence>
<evidence type="ECO:0000256" key="2">
    <source>
        <dbReference type="SAM" id="SignalP"/>
    </source>
</evidence>
<reference evidence="3 4" key="1">
    <citation type="submission" date="2020-07" db="EMBL/GenBank/DDBJ databases">
        <title>Genomic Encyclopedia of Type Strains, Phase IV (KMG-V): Genome sequencing to study the core and pangenomes of soil and plant-associated prokaryotes.</title>
        <authorList>
            <person name="Whitman W."/>
        </authorList>
    </citation>
    <scope>NUCLEOTIDE SEQUENCE [LARGE SCALE GENOMIC DNA]</scope>
    <source>
        <strain evidence="3 4">SAS40</strain>
    </source>
</reference>
<accession>A0A7Y9IRS4</accession>
<dbReference type="PANTHER" id="PTHR42928">
    <property type="entry name" value="TRICARBOXYLATE-BINDING PROTEIN"/>
    <property type="match status" value="1"/>
</dbReference>
<dbReference type="Gene3D" id="3.40.190.10">
    <property type="entry name" value="Periplasmic binding protein-like II"/>
    <property type="match status" value="1"/>
</dbReference>